<organism evidence="1 2">
    <name type="scientific">Daphnia magna</name>
    <dbReference type="NCBI Taxonomy" id="35525"/>
    <lineage>
        <taxon>Eukaryota</taxon>
        <taxon>Metazoa</taxon>
        <taxon>Ecdysozoa</taxon>
        <taxon>Arthropoda</taxon>
        <taxon>Crustacea</taxon>
        <taxon>Branchiopoda</taxon>
        <taxon>Diplostraca</taxon>
        <taxon>Cladocera</taxon>
        <taxon>Anomopoda</taxon>
        <taxon>Daphniidae</taxon>
        <taxon>Daphnia</taxon>
    </lineage>
</organism>
<evidence type="ECO:0000313" key="1">
    <source>
        <dbReference type="EMBL" id="KZS21758.1"/>
    </source>
</evidence>
<dbReference type="EMBL" id="LRGB01000024">
    <property type="protein sequence ID" value="KZS21758.1"/>
    <property type="molecule type" value="Genomic_DNA"/>
</dbReference>
<reference evidence="1 2" key="1">
    <citation type="submission" date="2016-03" db="EMBL/GenBank/DDBJ databases">
        <title>EvidentialGene: Evidence-directed Construction of Genes on Genomes.</title>
        <authorList>
            <person name="Gilbert D.G."/>
            <person name="Choi J.-H."/>
            <person name="Mockaitis K."/>
            <person name="Colbourne J."/>
            <person name="Pfrender M."/>
        </authorList>
    </citation>
    <scope>NUCLEOTIDE SEQUENCE [LARGE SCALE GENOMIC DNA]</scope>
    <source>
        <strain evidence="1 2">Xinb3</strain>
        <tissue evidence="1">Complete organism</tissue>
    </source>
</reference>
<gene>
    <name evidence="1" type="ORF">APZ42_011748</name>
</gene>
<dbReference type="Proteomes" id="UP000076858">
    <property type="component" value="Unassembled WGS sequence"/>
</dbReference>
<sequence length="42" mass="4775">MNLGKPKCLHRLQGLYKIFVCPAASDQNVHIQRRNGILTALR</sequence>
<evidence type="ECO:0000313" key="2">
    <source>
        <dbReference type="Proteomes" id="UP000076858"/>
    </source>
</evidence>
<proteinExistence type="predicted"/>
<keyword evidence="2" id="KW-1185">Reference proteome</keyword>
<comment type="caution">
    <text evidence="1">The sequence shown here is derived from an EMBL/GenBank/DDBJ whole genome shotgun (WGS) entry which is preliminary data.</text>
</comment>
<accession>A0A162SZ92</accession>
<protein>
    <submittedName>
        <fullName evidence="1">Uncharacterized protein</fullName>
    </submittedName>
</protein>
<dbReference type="AlphaFoldDB" id="A0A162SZ92"/>
<name>A0A162SZ92_9CRUS</name>